<dbReference type="Pfam" id="PF04250">
    <property type="entry name" value="DUF429"/>
    <property type="match status" value="1"/>
</dbReference>
<keyword evidence="2" id="KW-1185">Reference proteome</keyword>
<evidence type="ECO:0000313" key="2">
    <source>
        <dbReference type="Proteomes" id="UP000216752"/>
    </source>
</evidence>
<evidence type="ECO:0000313" key="1">
    <source>
        <dbReference type="EMBL" id="XFO66284.1"/>
    </source>
</evidence>
<name>A0ABZ3ILH9_9FIRM</name>
<protein>
    <recommendedName>
        <fullName evidence="3">DUF429 domain-containing protein</fullName>
    </recommendedName>
</protein>
<dbReference type="EMBL" id="CP155573">
    <property type="protein sequence ID" value="XFO66284.1"/>
    <property type="molecule type" value="Genomic_DNA"/>
</dbReference>
<dbReference type="SUPFAM" id="SSF109604">
    <property type="entry name" value="HD-domain/PDEase-like"/>
    <property type="match status" value="1"/>
</dbReference>
<organism evidence="1 2">
    <name type="scientific">Sporomusa silvacetica DSM 10669</name>
    <dbReference type="NCBI Taxonomy" id="1123289"/>
    <lineage>
        <taxon>Bacteria</taxon>
        <taxon>Bacillati</taxon>
        <taxon>Bacillota</taxon>
        <taxon>Negativicutes</taxon>
        <taxon>Selenomonadales</taxon>
        <taxon>Sporomusaceae</taxon>
        <taxon>Sporomusa</taxon>
    </lineage>
</organism>
<evidence type="ECO:0008006" key="3">
    <source>
        <dbReference type="Google" id="ProtNLM"/>
    </source>
</evidence>
<gene>
    <name evidence="1" type="ORF">SPSIL_024340</name>
</gene>
<reference evidence="1" key="1">
    <citation type="submission" date="2024-05" db="EMBL/GenBank/DDBJ databases">
        <title>Isolation and characterization of Sporomusa carbonis sp. nov., a carboxydotrophic hydrogenogen in the genus of Sporomusa isolated from a charcoal burning pile.</title>
        <authorList>
            <person name="Boeer T."/>
            <person name="Rosenbaum F."/>
            <person name="Eysell L."/>
            <person name="Mueller V."/>
            <person name="Daniel R."/>
            <person name="Poehlein A."/>
        </authorList>
    </citation>
    <scope>NUCLEOTIDE SEQUENCE [LARGE SCALE GENOMIC DNA]</scope>
    <source>
        <strain evidence="1">DSM 10669</strain>
    </source>
</reference>
<dbReference type="InterPro" id="IPR007362">
    <property type="entry name" value="DUF429"/>
</dbReference>
<dbReference type="RefSeq" id="WP_094607489.1">
    <property type="nucleotide sequence ID" value="NZ_CP155573.1"/>
</dbReference>
<sequence>MTRKGAILTYTNTVFYPLEPRMEDVKIEDIAHALSQMCRANGHFKTFYSVAQHSINCAQEARERKLSARIQLACLLHDGSEAYIADITRPVKGYLDEYRKIEATLQQVIFAKYGLADLTEQELRQLADIDTDLLYYEFEHLHQQNIRGNITELCSQPDIAEKNMTAVESEFIQMASLFMNKLTPQETGYKCVGIDSCKKGWAAFWQYSSGRYDFRIYNDISALMQEHNEADCLLIDIPIGLPETRQDELARPDQELRKRLPGKTASVFNTPCRQAVYIQDKQAAKARNLELLNKSLSEQSLGFSRKIREIDEFLLANPQYIGRLRESHPEYGFAVLNQGKPLLSKKSEVSGLDERIMLLTRYFTHTEQAIHEITSQYSKQVINDFVDAMVLSVIGCTGMQNGFETIPKEPQKDCKGLPMEIVYSKV</sequence>
<dbReference type="Proteomes" id="UP000216752">
    <property type="component" value="Chromosome"/>
</dbReference>
<accession>A0ABZ3ILH9</accession>
<proteinExistence type="predicted"/>
<dbReference type="Gene3D" id="1.10.3210.10">
    <property type="entry name" value="Hypothetical protein af1432"/>
    <property type="match status" value="1"/>
</dbReference>